<dbReference type="RefSeq" id="WP_125041987.1">
    <property type="nucleotide sequence ID" value="NZ_BHWB01000010.1"/>
</dbReference>
<evidence type="ECO:0000256" key="5">
    <source>
        <dbReference type="ARBA" id="ARBA00022777"/>
    </source>
</evidence>
<dbReference type="SMART" id="SM00387">
    <property type="entry name" value="HATPase_c"/>
    <property type="match status" value="1"/>
</dbReference>
<keyword evidence="6" id="KW-0902">Two-component regulatory system</keyword>
<organism evidence="9 10">
    <name type="scientific">Bacteroides faecalis</name>
    <dbReference type="NCBI Taxonomy" id="2447885"/>
    <lineage>
        <taxon>Bacteria</taxon>
        <taxon>Pseudomonadati</taxon>
        <taxon>Bacteroidota</taxon>
        <taxon>Bacteroidia</taxon>
        <taxon>Bacteroidales</taxon>
        <taxon>Bacteroidaceae</taxon>
        <taxon>Bacteroides</taxon>
    </lineage>
</organism>
<dbReference type="EC" id="2.7.13.3" evidence="2"/>
<evidence type="ECO:0000256" key="2">
    <source>
        <dbReference type="ARBA" id="ARBA00012438"/>
    </source>
</evidence>
<dbReference type="SUPFAM" id="SSF55785">
    <property type="entry name" value="PYP-like sensor domain (PAS domain)"/>
    <property type="match status" value="1"/>
</dbReference>
<evidence type="ECO:0000313" key="9">
    <source>
        <dbReference type="EMBL" id="GCB36279.1"/>
    </source>
</evidence>
<gene>
    <name evidence="9" type="ORF">KGMB02408_32240</name>
</gene>
<evidence type="ECO:0000256" key="6">
    <source>
        <dbReference type="ARBA" id="ARBA00023012"/>
    </source>
</evidence>
<keyword evidence="7" id="KW-1133">Transmembrane helix</keyword>
<dbReference type="AlphaFoldDB" id="A0A401LXN3"/>
<evidence type="ECO:0000256" key="1">
    <source>
        <dbReference type="ARBA" id="ARBA00000085"/>
    </source>
</evidence>
<dbReference type="PANTHER" id="PTHR43711:SF31">
    <property type="entry name" value="HISTIDINE KINASE"/>
    <property type="match status" value="1"/>
</dbReference>
<evidence type="ECO:0000256" key="7">
    <source>
        <dbReference type="SAM" id="Phobius"/>
    </source>
</evidence>
<dbReference type="InterPro" id="IPR003594">
    <property type="entry name" value="HATPase_dom"/>
</dbReference>
<dbReference type="GO" id="GO:0000155">
    <property type="term" value="F:phosphorelay sensor kinase activity"/>
    <property type="evidence" value="ECO:0007669"/>
    <property type="project" value="InterPro"/>
</dbReference>
<dbReference type="Gene3D" id="3.30.565.10">
    <property type="entry name" value="Histidine kinase-like ATPase, C-terminal domain"/>
    <property type="match status" value="1"/>
</dbReference>
<evidence type="ECO:0000256" key="4">
    <source>
        <dbReference type="ARBA" id="ARBA00022679"/>
    </source>
</evidence>
<dbReference type="InterPro" id="IPR050736">
    <property type="entry name" value="Sensor_HK_Regulatory"/>
</dbReference>
<protein>
    <recommendedName>
        <fullName evidence="2">histidine kinase</fullName>
        <ecNumber evidence="2">2.7.13.3</ecNumber>
    </recommendedName>
</protein>
<dbReference type="EMBL" id="BHWB01000010">
    <property type="protein sequence ID" value="GCB36279.1"/>
    <property type="molecule type" value="Genomic_DNA"/>
</dbReference>
<dbReference type="PROSITE" id="PS50109">
    <property type="entry name" value="HIS_KIN"/>
    <property type="match status" value="1"/>
</dbReference>
<dbReference type="SUPFAM" id="SSF47384">
    <property type="entry name" value="Homodimeric domain of signal transducing histidine kinase"/>
    <property type="match status" value="1"/>
</dbReference>
<comment type="catalytic activity">
    <reaction evidence="1">
        <text>ATP + protein L-histidine = ADP + protein N-phospho-L-histidine.</text>
        <dbReference type="EC" id="2.7.13.3"/>
    </reaction>
</comment>
<comment type="caution">
    <text evidence="9">The sequence shown here is derived from an EMBL/GenBank/DDBJ whole genome shotgun (WGS) entry which is preliminary data.</text>
</comment>
<keyword evidence="7" id="KW-0472">Membrane</keyword>
<keyword evidence="7" id="KW-0812">Transmembrane</keyword>
<accession>A0A401LXN3</accession>
<dbReference type="OrthoDB" id="9766459at2"/>
<dbReference type="Gene3D" id="1.10.287.130">
    <property type="match status" value="1"/>
</dbReference>
<evidence type="ECO:0000259" key="8">
    <source>
        <dbReference type="PROSITE" id="PS50109"/>
    </source>
</evidence>
<dbReference type="InterPro" id="IPR005467">
    <property type="entry name" value="His_kinase_dom"/>
</dbReference>
<feature type="domain" description="Histidine kinase" evidence="8">
    <location>
        <begin position="566"/>
        <end position="782"/>
    </location>
</feature>
<evidence type="ECO:0000256" key="3">
    <source>
        <dbReference type="ARBA" id="ARBA00022553"/>
    </source>
</evidence>
<dbReference type="CDD" id="cd00082">
    <property type="entry name" value="HisKA"/>
    <property type="match status" value="1"/>
</dbReference>
<dbReference type="Gene3D" id="3.30.450.20">
    <property type="entry name" value="PAS domain"/>
    <property type="match status" value="1"/>
</dbReference>
<feature type="transmembrane region" description="Helical" evidence="7">
    <location>
        <begin position="388"/>
        <end position="410"/>
    </location>
</feature>
<dbReference type="Pfam" id="PF02518">
    <property type="entry name" value="HATPase_c"/>
    <property type="match status" value="1"/>
</dbReference>
<dbReference type="InterPro" id="IPR036097">
    <property type="entry name" value="HisK_dim/P_sf"/>
</dbReference>
<dbReference type="Proteomes" id="UP000288079">
    <property type="component" value="Unassembled WGS sequence"/>
</dbReference>
<reference evidence="9 10" key="1">
    <citation type="submission" date="2018-10" db="EMBL/GenBank/DDBJ databases">
        <title>Draft Genome Sequence of Bacteroides sp. KCTC 15687.</title>
        <authorList>
            <person name="Yu S.Y."/>
            <person name="Kim J.S."/>
            <person name="Oh B.S."/>
            <person name="Park S.H."/>
            <person name="Kang S.W."/>
            <person name="Park J.E."/>
            <person name="Choi S.H."/>
            <person name="Han K.I."/>
            <person name="Lee K.C."/>
            <person name="Eom M.K."/>
            <person name="Suh M.K."/>
            <person name="Lee D.H."/>
            <person name="Yoon H."/>
            <person name="Kim B."/>
            <person name="Yang S.J."/>
            <person name="Lee J.S."/>
            <person name="Lee J.H."/>
        </authorList>
    </citation>
    <scope>NUCLEOTIDE SEQUENCE [LARGE SCALE GENOMIC DNA]</scope>
    <source>
        <strain evidence="9 10">KCTC 15687</strain>
    </source>
</reference>
<feature type="transmembrane region" description="Helical" evidence="7">
    <location>
        <begin position="6"/>
        <end position="27"/>
    </location>
</feature>
<dbReference type="Pfam" id="PF00512">
    <property type="entry name" value="HisKA"/>
    <property type="match status" value="1"/>
</dbReference>
<dbReference type="InterPro" id="IPR004358">
    <property type="entry name" value="Sig_transdc_His_kin-like_C"/>
</dbReference>
<dbReference type="SUPFAM" id="SSF55874">
    <property type="entry name" value="ATPase domain of HSP90 chaperone/DNA topoisomerase II/histidine kinase"/>
    <property type="match status" value="1"/>
</dbReference>
<dbReference type="SMART" id="SM00388">
    <property type="entry name" value="HisKA"/>
    <property type="match status" value="1"/>
</dbReference>
<name>A0A401LXN3_9BACE</name>
<keyword evidence="10" id="KW-1185">Reference proteome</keyword>
<sequence length="788" mass="91725">MAFVNLKYKYIFIVVCLLATFLCGYNFKRWYITNNRTQKYISLIYSFSENGIGNGNFEELLKQEFRKQGIEPVFNKFYLDCNNSCEKVGIENMNNYLETIKNKPIDLILTVGDQSINSLLSTKHRLLSSIPVVACNVHFPNEKLIKEYETRKIYILRDTPDFKRNIEFIKSLQPHKRINVIYNVDLTPLGRQSFDLLTHIVDRKDVRFLSPQSAFTNELEYEEIRQMIEYYCLMPAVANNNKKEDLMISLYPFQYIKNSSLLSMLNRSKCDQEKRVFLLDKFDLAALPVVKTLNIPSFSCLHRGFGEGANVVGGYMATEEISARAAVDLAIQLFNKEKIGMVKIRDLEKEYVLDWTCFSTYSDYNIKDIPSNVRIINYSFHDRYRKEIYFFIGLFILAFILISTILLRIYRRSLIERKNLNILQEAHKRLTLSTDGGQISLWNMHRGEIEFDDHFVRLTGLEQRRFTQTDLLKYVHPDDLQLLDSYNEILYKSPSIQILRIRFCFNDKNDYQWYELRCRSLTDAQGEMMLAGIVQNIQELVEREHQLILAKEMAEKAELKQSFLNNMSHEIRTPLNAIVGFTNLLVESADEIDQDEKKSMLEIINHNNELLLKLINDVLEISHLDSGNMNFDIKVWDVTTIIKEIYCKYQSLIQPSLQFQLELDETMILPVNIDRSRFIQVISNLLNNANKFTRSGNITLGCKIDQTHNEVRIYVKDSGKGIDDKELMMIFNRFYKSDEFGQGSGLGLPICKVIIEKLSGRIEVHSEVGKGSCFTVILSIANKGDDEK</sequence>
<keyword evidence="3" id="KW-0597">Phosphoprotein</keyword>
<proteinExistence type="predicted"/>
<dbReference type="PRINTS" id="PR00344">
    <property type="entry name" value="BCTRLSENSOR"/>
</dbReference>
<keyword evidence="5 9" id="KW-0418">Kinase</keyword>
<evidence type="ECO:0000313" key="10">
    <source>
        <dbReference type="Proteomes" id="UP000288079"/>
    </source>
</evidence>
<keyword evidence="4" id="KW-0808">Transferase</keyword>
<dbReference type="InterPro" id="IPR035965">
    <property type="entry name" value="PAS-like_dom_sf"/>
</dbReference>
<dbReference type="PANTHER" id="PTHR43711">
    <property type="entry name" value="TWO-COMPONENT HISTIDINE KINASE"/>
    <property type="match status" value="1"/>
</dbReference>
<dbReference type="InterPro" id="IPR003661">
    <property type="entry name" value="HisK_dim/P_dom"/>
</dbReference>
<dbReference type="InterPro" id="IPR036890">
    <property type="entry name" value="HATPase_C_sf"/>
</dbReference>